<dbReference type="InterPro" id="IPR009057">
    <property type="entry name" value="Homeodomain-like_sf"/>
</dbReference>
<dbReference type="InterPro" id="IPR050109">
    <property type="entry name" value="HTH-type_TetR-like_transc_reg"/>
</dbReference>
<keyword evidence="1 2" id="KW-0238">DNA-binding</keyword>
<dbReference type="InterPro" id="IPR041474">
    <property type="entry name" value="NicS_C"/>
</dbReference>
<dbReference type="InterPro" id="IPR023772">
    <property type="entry name" value="DNA-bd_HTH_TetR-type_CS"/>
</dbReference>
<reference evidence="4 5" key="1">
    <citation type="submission" date="2018-09" db="EMBL/GenBank/DDBJ databases">
        <title>Genome sequencing of strain 6GH32-13.</title>
        <authorList>
            <person name="Weon H.-Y."/>
            <person name="Heo J."/>
            <person name="Kwon S.-W."/>
        </authorList>
    </citation>
    <scope>NUCLEOTIDE SEQUENCE [LARGE SCALE GENOMIC DNA]</scope>
    <source>
        <strain evidence="4 5">5GH32-13</strain>
    </source>
</reference>
<dbReference type="OrthoDB" id="9789566at2"/>
<dbReference type="RefSeq" id="WP_119052363.1">
    <property type="nucleotide sequence ID" value="NZ_CP032157.1"/>
</dbReference>
<dbReference type="PANTHER" id="PTHR30328:SF54">
    <property type="entry name" value="HTH-TYPE TRANSCRIPTIONAL REPRESSOR SCO4008"/>
    <property type="match status" value="1"/>
</dbReference>
<name>A0A3B7MU18_9BACT</name>
<dbReference type="InterPro" id="IPR036271">
    <property type="entry name" value="Tet_transcr_reg_TetR-rel_C_sf"/>
</dbReference>
<dbReference type="EMBL" id="CP032157">
    <property type="protein sequence ID" value="AXY76486.1"/>
    <property type="molecule type" value="Genomic_DNA"/>
</dbReference>
<dbReference type="PROSITE" id="PS01081">
    <property type="entry name" value="HTH_TETR_1"/>
    <property type="match status" value="1"/>
</dbReference>
<dbReference type="Pfam" id="PF00440">
    <property type="entry name" value="TetR_N"/>
    <property type="match status" value="1"/>
</dbReference>
<keyword evidence="5" id="KW-1185">Reference proteome</keyword>
<dbReference type="PROSITE" id="PS50977">
    <property type="entry name" value="HTH_TETR_2"/>
    <property type="match status" value="1"/>
</dbReference>
<sequence length="210" mass="24555">MSTTEKTDKREHILLVAEELFAGKGFDGTSVRDIAHLAGVNLAMISYYFGSKENLLKELIEYRFSYTVSLLEEKSNDQLQSPWEKIEWIIDFYVERIINNRRFHSIMSQEYNTARSSEIKELITSIKMQNLERIKKIIAEGQRKGVFRKIDVEMTLATMMGTITQVINSKNVYCVLLRIDTTDEKEYQEKITQRLKTHLRELLQAHLIGK</sequence>
<dbReference type="Pfam" id="PF17938">
    <property type="entry name" value="TetR_C_29"/>
    <property type="match status" value="1"/>
</dbReference>
<evidence type="ECO:0000313" key="5">
    <source>
        <dbReference type="Proteomes" id="UP000263900"/>
    </source>
</evidence>
<proteinExistence type="predicted"/>
<dbReference type="PRINTS" id="PR00455">
    <property type="entry name" value="HTHTETR"/>
</dbReference>
<dbReference type="PANTHER" id="PTHR30328">
    <property type="entry name" value="TRANSCRIPTIONAL REPRESSOR"/>
    <property type="match status" value="1"/>
</dbReference>
<feature type="domain" description="HTH tetR-type" evidence="3">
    <location>
        <begin position="7"/>
        <end position="67"/>
    </location>
</feature>
<dbReference type="Gene3D" id="1.10.357.10">
    <property type="entry name" value="Tetracycline Repressor, domain 2"/>
    <property type="match status" value="1"/>
</dbReference>
<evidence type="ECO:0000256" key="1">
    <source>
        <dbReference type="ARBA" id="ARBA00023125"/>
    </source>
</evidence>
<dbReference type="SUPFAM" id="SSF46689">
    <property type="entry name" value="Homeodomain-like"/>
    <property type="match status" value="1"/>
</dbReference>
<dbReference type="KEGG" id="pseg:D3H65_21890"/>
<feature type="DNA-binding region" description="H-T-H motif" evidence="2">
    <location>
        <begin position="30"/>
        <end position="49"/>
    </location>
</feature>
<protein>
    <submittedName>
        <fullName evidence="4">TetR/AcrR family transcriptional regulator</fullName>
    </submittedName>
</protein>
<accession>A0A3B7MU18</accession>
<organism evidence="4 5">
    <name type="scientific">Paraflavitalea soli</name>
    <dbReference type="NCBI Taxonomy" id="2315862"/>
    <lineage>
        <taxon>Bacteria</taxon>
        <taxon>Pseudomonadati</taxon>
        <taxon>Bacteroidota</taxon>
        <taxon>Chitinophagia</taxon>
        <taxon>Chitinophagales</taxon>
        <taxon>Chitinophagaceae</taxon>
        <taxon>Paraflavitalea</taxon>
    </lineage>
</organism>
<evidence type="ECO:0000256" key="2">
    <source>
        <dbReference type="PROSITE-ProRule" id="PRU00335"/>
    </source>
</evidence>
<dbReference type="SUPFAM" id="SSF48498">
    <property type="entry name" value="Tetracyclin repressor-like, C-terminal domain"/>
    <property type="match status" value="1"/>
</dbReference>
<evidence type="ECO:0000259" key="3">
    <source>
        <dbReference type="PROSITE" id="PS50977"/>
    </source>
</evidence>
<dbReference type="InterPro" id="IPR001647">
    <property type="entry name" value="HTH_TetR"/>
</dbReference>
<evidence type="ECO:0000313" key="4">
    <source>
        <dbReference type="EMBL" id="AXY76486.1"/>
    </source>
</evidence>
<dbReference type="GO" id="GO:0003677">
    <property type="term" value="F:DNA binding"/>
    <property type="evidence" value="ECO:0007669"/>
    <property type="project" value="UniProtKB-UniRule"/>
</dbReference>
<dbReference type="Proteomes" id="UP000263900">
    <property type="component" value="Chromosome"/>
</dbReference>
<dbReference type="AlphaFoldDB" id="A0A3B7MU18"/>
<gene>
    <name evidence="4" type="ORF">D3H65_21890</name>
</gene>